<name>A0A5N8WMB6_9ACTN</name>
<reference evidence="3 4" key="1">
    <citation type="submission" date="2019-09" db="EMBL/GenBank/DDBJ databases">
        <authorList>
            <person name="Duangmal K."/>
            <person name="Teo W.F.A."/>
            <person name="Lipun K."/>
        </authorList>
    </citation>
    <scope>NUCLEOTIDE SEQUENCE [LARGE SCALE GENOMIC DNA]</scope>
    <source>
        <strain evidence="3 4">K1PN6</strain>
    </source>
</reference>
<gene>
    <name evidence="3" type="ORF">FPZ41_07300</name>
</gene>
<dbReference type="AlphaFoldDB" id="A0A5N8WMB6"/>
<feature type="domain" description="Apiosidase-like catalytic" evidence="1">
    <location>
        <begin position="107"/>
        <end position="428"/>
    </location>
</feature>
<proteinExistence type="predicted"/>
<dbReference type="Pfam" id="PF16586">
    <property type="entry name" value="DUF5060"/>
    <property type="match status" value="1"/>
</dbReference>
<dbReference type="InterPro" id="IPR013783">
    <property type="entry name" value="Ig-like_fold"/>
</dbReference>
<dbReference type="Gene3D" id="2.60.40.10">
    <property type="entry name" value="Immunoglobulins"/>
    <property type="match status" value="1"/>
</dbReference>
<feature type="domain" description="DUF5060" evidence="2">
    <location>
        <begin position="4"/>
        <end position="70"/>
    </location>
</feature>
<sequence>MTVAWQQAEITLGAGFDYANPYTDVEVWADFTHDTGMTVRRPAFWDGGRVWRVRFAPPLSGGRWIWRTHSSVEDPGLGGRMGELEVRSGAVESPNPFLRHGFWRMSPGGRNLVHADATPALLVADTAWALPWRATEGDVRVYAADRASKGFNAVLLMTLQPDMDARGPQDRTADEGFDVAFEDLPDGHLNRMRPSYFQYFDRLHAVLLEHGIAPVLQPVFQGFGWKGLRTAGAAIPPVEYARYCRYLLARYGAAPAVWLVGADGSGSEPQVSAGGREIEAWDAYGQPTGVHYRPHARNDAHQDAPWLDFQWCQTGHRGEHVPERVADMWRNLPAKAVANGEPTYENTGEHGRADGWWQGHEAWSNLCAGGTMGVIYGAAGLWQWRLHAAEPGHQPFFLAPDAGWREALDFAGSRHVGMIAHILAGLPLADMVPDWQLTFAPRGLSVPGRLYVTYAEHGGPLRIHPDTDHAVPRPYRVYDPLTGEITGKGHRHQGDLVIPDDGGAARVFICYDGWAADTPGSPT</sequence>
<organism evidence="3 4">
    <name type="scientific">Streptomyces acidicola</name>
    <dbReference type="NCBI Taxonomy" id="2596892"/>
    <lineage>
        <taxon>Bacteria</taxon>
        <taxon>Bacillati</taxon>
        <taxon>Actinomycetota</taxon>
        <taxon>Actinomycetes</taxon>
        <taxon>Kitasatosporales</taxon>
        <taxon>Streptomycetaceae</taxon>
        <taxon>Streptomyces</taxon>
    </lineage>
</organism>
<dbReference type="GO" id="GO:0005975">
    <property type="term" value="P:carbohydrate metabolic process"/>
    <property type="evidence" value="ECO:0007669"/>
    <property type="project" value="UniProtKB-ARBA"/>
</dbReference>
<dbReference type="PANTHER" id="PTHR37836:SF3">
    <property type="entry name" value="ENDOGLUCANASE"/>
    <property type="match status" value="1"/>
</dbReference>
<evidence type="ECO:0000313" key="4">
    <source>
        <dbReference type="Proteomes" id="UP000373149"/>
    </source>
</evidence>
<dbReference type="RefSeq" id="WP_152860276.1">
    <property type="nucleotide sequence ID" value="NZ_VMNX01000014.1"/>
</dbReference>
<dbReference type="PANTHER" id="PTHR37836">
    <property type="entry name" value="LMO1036 PROTEIN"/>
    <property type="match status" value="1"/>
</dbReference>
<accession>A0A5N8WMB6</accession>
<dbReference type="Pfam" id="PF13204">
    <property type="entry name" value="Apiosidase"/>
    <property type="match status" value="1"/>
</dbReference>
<evidence type="ECO:0000259" key="2">
    <source>
        <dbReference type="Pfam" id="PF16586"/>
    </source>
</evidence>
<comment type="caution">
    <text evidence="3">The sequence shown here is derived from an EMBL/GenBank/DDBJ whole genome shotgun (WGS) entry which is preliminary data.</text>
</comment>
<dbReference type="InterPro" id="IPR032260">
    <property type="entry name" value="DUF5060"/>
</dbReference>
<evidence type="ECO:0000259" key="1">
    <source>
        <dbReference type="Pfam" id="PF13204"/>
    </source>
</evidence>
<dbReference type="Proteomes" id="UP000373149">
    <property type="component" value="Unassembled WGS sequence"/>
</dbReference>
<dbReference type="EMBL" id="VMNX01000014">
    <property type="protein sequence ID" value="MPY48397.1"/>
    <property type="molecule type" value="Genomic_DNA"/>
</dbReference>
<dbReference type="Gene3D" id="3.20.20.80">
    <property type="entry name" value="Glycosidases"/>
    <property type="match status" value="1"/>
</dbReference>
<dbReference type="InterPro" id="IPR025277">
    <property type="entry name" value="Apiosidase-like_cat_dom"/>
</dbReference>
<evidence type="ECO:0000313" key="3">
    <source>
        <dbReference type="EMBL" id="MPY48397.1"/>
    </source>
</evidence>
<protein>
    <submittedName>
        <fullName evidence="3">DUF4038 domain-containing protein</fullName>
    </submittedName>
</protein>
<keyword evidence="4" id="KW-1185">Reference proteome</keyword>